<reference evidence="2 3" key="1">
    <citation type="journal article" date="2018" name="Int. J. Syst. Evol. Microbiol.">
        <title>Paraburkholderia azotifigens sp. nov., a nitrogen-fixing bacterium isolated from paddy soil.</title>
        <authorList>
            <person name="Choi G.M."/>
            <person name="Im W.T."/>
        </authorList>
    </citation>
    <scope>NUCLEOTIDE SEQUENCE [LARGE SCALE GENOMIC DNA]</scope>
    <source>
        <strain evidence="2 3">NF 2-5-3</strain>
    </source>
</reference>
<protein>
    <submittedName>
        <fullName evidence="2">Uncharacterized protein</fullName>
    </submittedName>
</protein>
<evidence type="ECO:0000313" key="1">
    <source>
        <dbReference type="EMBL" id="MEM5346164.1"/>
    </source>
</evidence>
<dbReference type="Proteomes" id="UP001481677">
    <property type="component" value="Unassembled WGS sequence"/>
</dbReference>
<comment type="caution">
    <text evidence="2">The sequence shown here is derived from an EMBL/GenBank/DDBJ whole genome shotgun (WGS) entry which is preliminary data.</text>
</comment>
<dbReference type="RefSeq" id="WP_147237283.1">
    <property type="nucleotide sequence ID" value="NZ_JAZHFZ010000068.1"/>
</dbReference>
<organism evidence="2 3">
    <name type="scientific">Paraburkholderia azotifigens</name>
    <dbReference type="NCBI Taxonomy" id="2057004"/>
    <lineage>
        <taxon>Bacteria</taxon>
        <taxon>Pseudomonadati</taxon>
        <taxon>Pseudomonadota</taxon>
        <taxon>Betaproteobacteria</taxon>
        <taxon>Burkholderiales</taxon>
        <taxon>Burkholderiaceae</taxon>
        <taxon>Paraburkholderia</taxon>
    </lineage>
</organism>
<gene>
    <name evidence="2" type="ORF">FRZ40_35335</name>
    <name evidence="1" type="ORF">V4C56_41890</name>
</gene>
<reference evidence="2" key="2">
    <citation type="submission" date="2019-08" db="EMBL/GenBank/DDBJ databases">
        <authorList>
            <person name="Im W.-T."/>
        </authorList>
    </citation>
    <scope>NUCLEOTIDE SEQUENCE</scope>
    <source>
        <strain evidence="2">NF 2-5-3</strain>
    </source>
</reference>
<accession>A0A5C6V585</accession>
<keyword evidence="4" id="KW-1185">Reference proteome</keyword>
<sequence length="103" mass="11011">MLEQQMIGRVRINYLPGCISPDEVEAALARISPAEANVFAHEALEGCSLTLIWTNRAAAVLNAPINGIAQTFTASDPDKISGLTSVMIRASHKIAHRLSLTGI</sequence>
<evidence type="ECO:0000313" key="3">
    <source>
        <dbReference type="Proteomes" id="UP000321776"/>
    </source>
</evidence>
<reference evidence="1 4" key="3">
    <citation type="submission" date="2024-01" db="EMBL/GenBank/DDBJ databases">
        <title>The diversity of rhizobia nodulating Mimosa spp. in eleven states of Brazil covering several biomes is determined by host plant, location, and edaphic factors.</title>
        <authorList>
            <person name="Rouws L."/>
            <person name="Barauna A."/>
            <person name="Beukes C."/>
            <person name="De Faria S.M."/>
            <person name="Gross E."/>
            <person name="Dos Reis Junior F.B."/>
            <person name="Simon M."/>
            <person name="Maluk M."/>
            <person name="Odee D.W."/>
            <person name="Kenicer G."/>
            <person name="Young J.P.W."/>
            <person name="Reis V.M."/>
            <person name="Zilli J."/>
            <person name="James E.K."/>
        </authorList>
    </citation>
    <scope>NUCLEOTIDE SEQUENCE [LARGE SCALE GENOMIC DNA]</scope>
    <source>
        <strain evidence="1 4">JPY530</strain>
    </source>
</reference>
<evidence type="ECO:0000313" key="2">
    <source>
        <dbReference type="EMBL" id="TXC79636.1"/>
    </source>
</evidence>
<proteinExistence type="predicted"/>
<evidence type="ECO:0000313" key="4">
    <source>
        <dbReference type="Proteomes" id="UP001481677"/>
    </source>
</evidence>
<name>A0A5C6V585_9BURK</name>
<dbReference type="Proteomes" id="UP000321776">
    <property type="component" value="Unassembled WGS sequence"/>
</dbReference>
<dbReference type="AlphaFoldDB" id="A0A5C6V585"/>
<dbReference type="EMBL" id="VOQS01000005">
    <property type="protein sequence ID" value="TXC79636.1"/>
    <property type="molecule type" value="Genomic_DNA"/>
</dbReference>
<dbReference type="EMBL" id="JAZHGA010000067">
    <property type="protein sequence ID" value="MEM5346164.1"/>
    <property type="molecule type" value="Genomic_DNA"/>
</dbReference>